<dbReference type="InterPro" id="IPR013324">
    <property type="entry name" value="RNA_pol_sigma_r3/r4-like"/>
</dbReference>
<evidence type="ECO:0000259" key="6">
    <source>
        <dbReference type="Pfam" id="PF04542"/>
    </source>
</evidence>
<dbReference type="PANTHER" id="PTHR43133:SF25">
    <property type="entry name" value="RNA POLYMERASE SIGMA FACTOR RFAY-RELATED"/>
    <property type="match status" value="1"/>
</dbReference>
<keyword evidence="4" id="KW-0804">Transcription</keyword>
<dbReference type="EMBL" id="CP015588">
    <property type="protein sequence ID" value="APY89831.1"/>
    <property type="molecule type" value="Genomic_DNA"/>
</dbReference>
<dbReference type="InterPro" id="IPR036388">
    <property type="entry name" value="WH-like_DNA-bd_sf"/>
</dbReference>
<dbReference type="PANTHER" id="PTHR43133">
    <property type="entry name" value="RNA POLYMERASE ECF-TYPE SIGMA FACTO"/>
    <property type="match status" value="1"/>
</dbReference>
<dbReference type="RefSeq" id="WP_076687585.1">
    <property type="nucleotide sequence ID" value="NZ_CP015588.1"/>
</dbReference>
<dbReference type="InterPro" id="IPR013249">
    <property type="entry name" value="RNA_pol_sigma70_r4_t2"/>
</dbReference>
<evidence type="ECO:0000256" key="1">
    <source>
        <dbReference type="ARBA" id="ARBA00010641"/>
    </source>
</evidence>
<dbReference type="Gene3D" id="1.10.10.10">
    <property type="entry name" value="Winged helix-like DNA-binding domain superfamily/Winged helix DNA-binding domain"/>
    <property type="match status" value="1"/>
</dbReference>
<evidence type="ECO:0000256" key="2">
    <source>
        <dbReference type="ARBA" id="ARBA00023015"/>
    </source>
</evidence>
<evidence type="ECO:0000313" key="9">
    <source>
        <dbReference type="Proteomes" id="UP000187191"/>
    </source>
</evidence>
<evidence type="ECO:0000313" key="8">
    <source>
        <dbReference type="EMBL" id="APY89831.1"/>
    </source>
</evidence>
<dbReference type="InterPro" id="IPR007627">
    <property type="entry name" value="RNA_pol_sigma70_r2"/>
</dbReference>
<name>A0ABM6H0W6_9ACTN</name>
<dbReference type="InterPro" id="IPR014284">
    <property type="entry name" value="RNA_pol_sigma-70_dom"/>
</dbReference>
<dbReference type="SUPFAM" id="SSF88946">
    <property type="entry name" value="Sigma2 domain of RNA polymerase sigma factors"/>
    <property type="match status" value="1"/>
</dbReference>
<feature type="compositionally biased region" description="Basic and acidic residues" evidence="5">
    <location>
        <begin position="223"/>
        <end position="245"/>
    </location>
</feature>
<evidence type="ECO:0000256" key="4">
    <source>
        <dbReference type="ARBA" id="ARBA00023163"/>
    </source>
</evidence>
<dbReference type="Pfam" id="PF08281">
    <property type="entry name" value="Sigma70_r4_2"/>
    <property type="match status" value="1"/>
</dbReference>
<dbReference type="Pfam" id="PF04542">
    <property type="entry name" value="Sigma70_r2"/>
    <property type="match status" value="1"/>
</dbReference>
<dbReference type="CDD" id="cd06171">
    <property type="entry name" value="Sigma70_r4"/>
    <property type="match status" value="1"/>
</dbReference>
<keyword evidence="3" id="KW-0731">Sigma factor</keyword>
<dbReference type="Gene3D" id="1.10.1740.10">
    <property type="match status" value="1"/>
</dbReference>
<dbReference type="InterPro" id="IPR039425">
    <property type="entry name" value="RNA_pol_sigma-70-like"/>
</dbReference>
<feature type="region of interest" description="Disordered" evidence="5">
    <location>
        <begin position="175"/>
        <end position="259"/>
    </location>
</feature>
<proteinExistence type="inferred from homology"/>
<evidence type="ECO:0000259" key="7">
    <source>
        <dbReference type="Pfam" id="PF08281"/>
    </source>
</evidence>
<dbReference type="SUPFAM" id="SSF88659">
    <property type="entry name" value="Sigma3 and sigma4 domains of RNA polymerase sigma factors"/>
    <property type="match status" value="1"/>
</dbReference>
<gene>
    <name evidence="8" type="ORF">A7J05_32825</name>
</gene>
<dbReference type="NCBIfam" id="TIGR02937">
    <property type="entry name" value="sigma70-ECF"/>
    <property type="match status" value="1"/>
</dbReference>
<keyword evidence="2" id="KW-0805">Transcription regulation</keyword>
<organism evidence="8 9">
    <name type="scientific">Streptomyces alfalfae</name>
    <dbReference type="NCBI Taxonomy" id="1642299"/>
    <lineage>
        <taxon>Bacteria</taxon>
        <taxon>Bacillati</taxon>
        <taxon>Actinomycetota</taxon>
        <taxon>Actinomycetes</taxon>
        <taxon>Kitasatosporales</taxon>
        <taxon>Streptomycetaceae</taxon>
        <taxon>Streptomyces</taxon>
    </lineage>
</organism>
<dbReference type="InterPro" id="IPR013325">
    <property type="entry name" value="RNA_pol_sigma_r2"/>
</dbReference>
<feature type="domain" description="RNA polymerase sigma factor 70 region 4 type 2" evidence="7">
    <location>
        <begin position="123"/>
        <end position="175"/>
    </location>
</feature>
<accession>A0ABM6H0W6</accession>
<keyword evidence="9" id="KW-1185">Reference proteome</keyword>
<feature type="domain" description="RNA polymerase sigma-70 region 2" evidence="6">
    <location>
        <begin position="23"/>
        <end position="91"/>
    </location>
</feature>
<evidence type="ECO:0000256" key="3">
    <source>
        <dbReference type="ARBA" id="ARBA00023082"/>
    </source>
</evidence>
<feature type="compositionally biased region" description="Gly residues" evidence="5">
    <location>
        <begin position="186"/>
        <end position="199"/>
    </location>
</feature>
<evidence type="ECO:0000256" key="5">
    <source>
        <dbReference type="SAM" id="MobiDB-lite"/>
    </source>
</evidence>
<comment type="similarity">
    <text evidence="1">Belongs to the sigma-70 factor family. ECF subfamily.</text>
</comment>
<dbReference type="Proteomes" id="UP000187191">
    <property type="component" value="Chromosome"/>
</dbReference>
<sequence>MRDSEDDLRWRVRAGEREAFAELYERGARTVYHHALRLTGDWSTAEEVMSETFLAAWRSRERLDATGGSLTPWLLGIATHKAENARRGLRRRRAFLARGTQQTTVADFASEVAGRIDDARRLRAVQVALDRLKRQEREVLALCVWSGLDYQQAAQALDIPVGTVRSRLSRARGKLSRLTEEASEGHGTGDLTGPGGLTGAGEPTDPGGLPGPRETTRSRIGMKSREINKSREKTELRSARGEMKGDAALAARPVREGTV</sequence>
<protein>
    <submittedName>
        <fullName evidence="8">RNA polymerase</fullName>
    </submittedName>
</protein>
<reference evidence="8 9" key="1">
    <citation type="submission" date="2016-05" db="EMBL/GenBank/DDBJ databases">
        <authorList>
            <person name="Gu J."/>
        </authorList>
    </citation>
    <scope>NUCLEOTIDE SEQUENCE [LARGE SCALE GENOMIC DNA]</scope>
    <source>
        <strain evidence="8 9">ACCC40021</strain>
    </source>
</reference>